<keyword evidence="1" id="KW-0853">WD repeat</keyword>
<dbReference type="GO" id="GO:0005737">
    <property type="term" value="C:cytoplasm"/>
    <property type="evidence" value="ECO:0007669"/>
    <property type="project" value="UniProtKB-ARBA"/>
</dbReference>
<dbReference type="SUPFAM" id="SSF50978">
    <property type="entry name" value="WD40 repeat-like"/>
    <property type="match status" value="1"/>
</dbReference>
<feature type="non-terminal residue" evidence="5">
    <location>
        <position position="380"/>
    </location>
</feature>
<dbReference type="InterPro" id="IPR015943">
    <property type="entry name" value="WD40/YVTN_repeat-like_dom_sf"/>
</dbReference>
<dbReference type="AlphaFoldDB" id="A0A835Z475"/>
<dbReference type="InterPro" id="IPR048720">
    <property type="entry name" value="PROPPIN"/>
</dbReference>
<organism evidence="5 6">
    <name type="scientific">Tribonema minus</name>
    <dbReference type="NCBI Taxonomy" id="303371"/>
    <lineage>
        <taxon>Eukaryota</taxon>
        <taxon>Sar</taxon>
        <taxon>Stramenopiles</taxon>
        <taxon>Ochrophyta</taxon>
        <taxon>PX clade</taxon>
        <taxon>Xanthophyceae</taxon>
        <taxon>Tribonematales</taxon>
        <taxon>Tribonemataceae</taxon>
        <taxon>Tribonema</taxon>
    </lineage>
</organism>
<feature type="region of interest" description="Disordered" evidence="4">
    <location>
        <begin position="253"/>
        <end position="293"/>
    </location>
</feature>
<evidence type="ECO:0000256" key="2">
    <source>
        <dbReference type="ARBA" id="ARBA00022737"/>
    </source>
</evidence>
<dbReference type="InterPro" id="IPR001680">
    <property type="entry name" value="WD40_rpt"/>
</dbReference>
<name>A0A835Z475_9STRA</name>
<keyword evidence="2" id="KW-0677">Repeat</keyword>
<dbReference type="Proteomes" id="UP000664859">
    <property type="component" value="Unassembled WGS sequence"/>
</dbReference>
<sequence>SFNQDATCLVLGLRGGFRIYDCSPFVQRFSTGGGGLLHVEMLFCTSLVALVGGGDQPAFSPRRLRLWDTRKRAALCELNFVTAVLAVRLNRRRVVVALERALHVFDITCAMKCLHTLATVPNPRAVVAFSPNEENCHLAFPGTGVGEVVMYDALALKVLNKVAACKSRVAAMAFCRSGALLATASEQGTVVRVFTVPGAQQVFTLRRGTYSSAIRSLAFNQSATRLAVCGSSSTVHVFDTSLAPRASSAAAAAQQQQQRLRSGSGGSSGSSRQGSPSSGGGGGGSARRASGGSGVRLTAGIKQVAALLPLSKRATDYVDSSRAAAHARLRSGCTPRACALISDGAGSSGGGDSLLVCTDQGMLLRYAVPDGGGDCRLTCA</sequence>
<feature type="non-terminal residue" evidence="5">
    <location>
        <position position="1"/>
    </location>
</feature>
<dbReference type="InterPro" id="IPR036322">
    <property type="entry name" value="WD40_repeat_dom_sf"/>
</dbReference>
<reference evidence="5" key="1">
    <citation type="submission" date="2021-02" db="EMBL/GenBank/DDBJ databases">
        <title>First Annotated Genome of the Yellow-green Alga Tribonema minus.</title>
        <authorList>
            <person name="Mahan K.M."/>
        </authorList>
    </citation>
    <scope>NUCLEOTIDE SEQUENCE</scope>
    <source>
        <strain evidence="5">UTEX B ZZ1240</strain>
    </source>
</reference>
<feature type="compositionally biased region" description="Low complexity" evidence="4">
    <location>
        <begin position="253"/>
        <end position="262"/>
    </location>
</feature>
<keyword evidence="6" id="KW-1185">Reference proteome</keyword>
<dbReference type="PANTHER" id="PTHR11227">
    <property type="entry name" value="WD-REPEAT PROTEIN INTERACTING WITH PHOSPHOINOSIDES WIPI -RELATED"/>
    <property type="match status" value="1"/>
</dbReference>
<dbReference type="EMBL" id="JAFCMP010000155">
    <property type="protein sequence ID" value="KAG5184715.1"/>
    <property type="molecule type" value="Genomic_DNA"/>
</dbReference>
<proteinExistence type="inferred from homology"/>
<dbReference type="Gene3D" id="2.130.10.10">
    <property type="entry name" value="YVTN repeat-like/Quinoprotein amine dehydrogenase"/>
    <property type="match status" value="1"/>
</dbReference>
<evidence type="ECO:0000313" key="5">
    <source>
        <dbReference type="EMBL" id="KAG5184715.1"/>
    </source>
</evidence>
<gene>
    <name evidence="5" type="ORF">JKP88DRAFT_314107</name>
</gene>
<protein>
    <submittedName>
        <fullName evidence="5">Autophagy-related protein 18</fullName>
    </submittedName>
</protein>
<evidence type="ECO:0000256" key="4">
    <source>
        <dbReference type="SAM" id="MobiDB-lite"/>
    </source>
</evidence>
<comment type="similarity">
    <text evidence="3">Belongs to the WD repeat PROPPIN family.</text>
</comment>
<evidence type="ECO:0000256" key="3">
    <source>
        <dbReference type="ARBA" id="ARBA00025740"/>
    </source>
</evidence>
<dbReference type="SMART" id="SM00320">
    <property type="entry name" value="WD40"/>
    <property type="match status" value="2"/>
</dbReference>
<accession>A0A835Z475</accession>
<dbReference type="Pfam" id="PF21032">
    <property type="entry name" value="PROPPIN"/>
    <property type="match status" value="1"/>
</dbReference>
<evidence type="ECO:0000313" key="6">
    <source>
        <dbReference type="Proteomes" id="UP000664859"/>
    </source>
</evidence>
<evidence type="ECO:0000256" key="1">
    <source>
        <dbReference type="ARBA" id="ARBA00022574"/>
    </source>
</evidence>
<comment type="caution">
    <text evidence="5">The sequence shown here is derived from an EMBL/GenBank/DDBJ whole genome shotgun (WGS) entry which is preliminary data.</text>
</comment>
<dbReference type="OrthoDB" id="1667587at2759"/>